<dbReference type="Gene3D" id="3.80.10.10">
    <property type="entry name" value="Ribonuclease Inhibitor"/>
    <property type="match status" value="2"/>
</dbReference>
<evidence type="ECO:0000313" key="13">
    <source>
        <dbReference type="Proteomes" id="UP000507470"/>
    </source>
</evidence>
<feature type="disulfide bond" evidence="9">
    <location>
        <begin position="324"/>
        <end position="333"/>
    </location>
</feature>
<keyword evidence="9" id="KW-0245">EGF-like domain</keyword>
<dbReference type="EMBL" id="CACVKT020003975">
    <property type="protein sequence ID" value="CAC5387138.1"/>
    <property type="molecule type" value="Genomic_DNA"/>
</dbReference>
<evidence type="ECO:0000256" key="3">
    <source>
        <dbReference type="ARBA" id="ARBA00022614"/>
    </source>
</evidence>
<keyword evidence="7" id="KW-1133">Transmembrane helix</keyword>
<dbReference type="SMART" id="SM00365">
    <property type="entry name" value="LRR_SD22"/>
    <property type="match status" value="6"/>
</dbReference>
<dbReference type="OrthoDB" id="6130667at2759"/>
<reference evidence="12 13" key="1">
    <citation type="submission" date="2020-06" db="EMBL/GenBank/DDBJ databases">
        <authorList>
            <person name="Li R."/>
            <person name="Bekaert M."/>
        </authorList>
    </citation>
    <scope>NUCLEOTIDE SEQUENCE [LARGE SCALE GENOMIC DNA]</scope>
    <source>
        <strain evidence="13">wild</strain>
    </source>
</reference>
<name>A0A6J8BT46_MYTCO</name>
<evidence type="ECO:0000256" key="6">
    <source>
        <dbReference type="ARBA" id="ARBA00022737"/>
    </source>
</evidence>
<sequence length="380" mass="42936">MNAEITFHLFLVVISTGLVKGTCPSTCSCSSDSSGSNVNCYSKNLGYIPDLPSDTFYIDLRYNSITEIDVQFCKEMPKLKTLLISNNQISEIPVNTFVDCELLQTIYLHNNKISAIEPFTFMNLHNLRYLYLYNNEISAIESFAFMNLPNLQYLYLHHNKIRSLESNTFINMTNLYELQLQYNDISTIESFSFMNLPSLRYLYLHNNKISAIEPFTFMNLHNLRYLNLSGNNISHIEENAFGNLTSLSTLQLASNPLNCDCSIYPFWSWLIERAAIGTSAKCSDGKFVISLRSAALEQCNPDTCHCFNGGKCVTMANGLAVCDCIGEWTGELCQESQCISHDCGFGNCYIEPMNGTAQCVCDDTYINYCPERDLDMTSSN</sequence>
<dbReference type="SMART" id="SM00013">
    <property type="entry name" value="LRRNT"/>
    <property type="match status" value="1"/>
</dbReference>
<dbReference type="Proteomes" id="UP000507470">
    <property type="component" value="Unassembled WGS sequence"/>
</dbReference>
<feature type="domain" description="EGF-like" evidence="11">
    <location>
        <begin position="300"/>
        <end position="334"/>
    </location>
</feature>
<dbReference type="Pfam" id="PF00560">
    <property type="entry name" value="LRR_1"/>
    <property type="match status" value="1"/>
</dbReference>
<dbReference type="PROSITE" id="PS00022">
    <property type="entry name" value="EGF_1"/>
    <property type="match status" value="1"/>
</dbReference>
<feature type="signal peptide" evidence="10">
    <location>
        <begin position="1"/>
        <end position="21"/>
    </location>
</feature>
<gene>
    <name evidence="12" type="ORF">MCOR_22506</name>
</gene>
<dbReference type="InterPro" id="IPR003591">
    <property type="entry name" value="Leu-rich_rpt_typical-subtyp"/>
</dbReference>
<keyword evidence="8" id="KW-0472">Membrane</keyword>
<evidence type="ECO:0000256" key="7">
    <source>
        <dbReference type="ARBA" id="ARBA00022989"/>
    </source>
</evidence>
<dbReference type="FunFam" id="3.80.10.10:FF:001438">
    <property type="entry name" value="Uncharacterized protein"/>
    <property type="match status" value="1"/>
</dbReference>
<dbReference type="InterPro" id="IPR050541">
    <property type="entry name" value="LRR_TM_domain-containing"/>
</dbReference>
<dbReference type="InterPro" id="IPR001611">
    <property type="entry name" value="Leu-rich_rpt"/>
</dbReference>
<evidence type="ECO:0000256" key="8">
    <source>
        <dbReference type="ARBA" id="ARBA00023136"/>
    </source>
</evidence>
<evidence type="ECO:0000256" key="5">
    <source>
        <dbReference type="ARBA" id="ARBA00022729"/>
    </source>
</evidence>
<keyword evidence="9" id="KW-1015">Disulfide bond</keyword>
<evidence type="ECO:0000256" key="1">
    <source>
        <dbReference type="ARBA" id="ARBA00004236"/>
    </source>
</evidence>
<keyword evidence="3" id="KW-0433">Leucine-rich repeat</keyword>
<accession>A0A6J8BT46</accession>
<dbReference type="SUPFAM" id="SSF52058">
    <property type="entry name" value="L domain-like"/>
    <property type="match status" value="1"/>
</dbReference>
<dbReference type="PROSITE" id="PS50026">
    <property type="entry name" value="EGF_3"/>
    <property type="match status" value="1"/>
</dbReference>
<dbReference type="InterPro" id="IPR032675">
    <property type="entry name" value="LRR_dom_sf"/>
</dbReference>
<keyword evidence="2" id="KW-1003">Cell membrane</keyword>
<dbReference type="PANTHER" id="PTHR24369">
    <property type="entry name" value="ANTIGEN BSP, PUTATIVE-RELATED"/>
    <property type="match status" value="1"/>
</dbReference>
<keyword evidence="13" id="KW-1185">Reference proteome</keyword>
<evidence type="ECO:0000313" key="12">
    <source>
        <dbReference type="EMBL" id="CAC5387138.1"/>
    </source>
</evidence>
<dbReference type="AlphaFoldDB" id="A0A6J8BT46"/>
<dbReference type="InterPro" id="IPR000372">
    <property type="entry name" value="LRRNT"/>
</dbReference>
<comment type="caution">
    <text evidence="9">Lacks conserved residue(s) required for the propagation of feature annotation.</text>
</comment>
<dbReference type="PANTHER" id="PTHR24369:SF211">
    <property type="entry name" value="LEUCINE-RICH REPEAT-CONTAINING PROTEIN 15-LIKE"/>
    <property type="match status" value="1"/>
</dbReference>
<dbReference type="InterPro" id="IPR000742">
    <property type="entry name" value="EGF"/>
</dbReference>
<evidence type="ECO:0000256" key="2">
    <source>
        <dbReference type="ARBA" id="ARBA00022475"/>
    </source>
</evidence>
<evidence type="ECO:0000256" key="10">
    <source>
        <dbReference type="SAM" id="SignalP"/>
    </source>
</evidence>
<evidence type="ECO:0000256" key="4">
    <source>
        <dbReference type="ARBA" id="ARBA00022692"/>
    </source>
</evidence>
<dbReference type="GO" id="GO:0005886">
    <property type="term" value="C:plasma membrane"/>
    <property type="evidence" value="ECO:0007669"/>
    <property type="project" value="UniProtKB-SubCell"/>
</dbReference>
<evidence type="ECO:0000256" key="9">
    <source>
        <dbReference type="PROSITE-ProRule" id="PRU00076"/>
    </source>
</evidence>
<keyword evidence="4" id="KW-0812">Transmembrane</keyword>
<organism evidence="12 13">
    <name type="scientific">Mytilus coruscus</name>
    <name type="common">Sea mussel</name>
    <dbReference type="NCBI Taxonomy" id="42192"/>
    <lineage>
        <taxon>Eukaryota</taxon>
        <taxon>Metazoa</taxon>
        <taxon>Spiralia</taxon>
        <taxon>Lophotrochozoa</taxon>
        <taxon>Mollusca</taxon>
        <taxon>Bivalvia</taxon>
        <taxon>Autobranchia</taxon>
        <taxon>Pteriomorphia</taxon>
        <taxon>Mytilida</taxon>
        <taxon>Mytiloidea</taxon>
        <taxon>Mytilidae</taxon>
        <taxon>Mytilinae</taxon>
        <taxon>Mytilus</taxon>
    </lineage>
</organism>
<keyword evidence="6" id="KW-0677">Repeat</keyword>
<comment type="subcellular location">
    <subcellularLocation>
        <location evidence="1">Cell membrane</location>
    </subcellularLocation>
</comment>
<dbReference type="PROSITE" id="PS51450">
    <property type="entry name" value="LRR"/>
    <property type="match status" value="7"/>
</dbReference>
<dbReference type="Pfam" id="PF13855">
    <property type="entry name" value="LRR_8"/>
    <property type="match status" value="2"/>
</dbReference>
<proteinExistence type="predicted"/>
<dbReference type="SMART" id="SM00369">
    <property type="entry name" value="LRR_TYP"/>
    <property type="match status" value="7"/>
</dbReference>
<evidence type="ECO:0000259" key="11">
    <source>
        <dbReference type="PROSITE" id="PS50026"/>
    </source>
</evidence>
<feature type="chain" id="PRO_5026707108" evidence="10">
    <location>
        <begin position="22"/>
        <end position="380"/>
    </location>
</feature>
<protein>
    <submittedName>
        <fullName evidence="12">RTN4RL2</fullName>
    </submittedName>
</protein>
<keyword evidence="5 10" id="KW-0732">Signal</keyword>